<reference evidence="9 10" key="1">
    <citation type="submission" date="2019-06" db="EMBL/GenBank/DDBJ databases">
        <title>Sequencing the genomes of 1000 actinobacteria strains.</title>
        <authorList>
            <person name="Klenk H.-P."/>
        </authorList>
    </citation>
    <scope>NUCLEOTIDE SEQUENCE [LARGE SCALE GENOMIC DNA]</scope>
    <source>
        <strain evidence="9 10">DSM 4813</strain>
    </source>
</reference>
<evidence type="ECO:0000313" key="9">
    <source>
        <dbReference type="EMBL" id="TQL56653.1"/>
    </source>
</evidence>
<evidence type="ECO:0000256" key="3">
    <source>
        <dbReference type="ARBA" id="ARBA00022989"/>
    </source>
</evidence>
<dbReference type="Proteomes" id="UP000315389">
    <property type="component" value="Unassembled WGS sequence"/>
</dbReference>
<dbReference type="InterPro" id="IPR001733">
    <property type="entry name" value="Peptidase_S26B"/>
</dbReference>
<dbReference type="EC" id="3.4.21.89" evidence="5"/>
<evidence type="ECO:0000256" key="6">
    <source>
        <dbReference type="SAM" id="MobiDB-lite"/>
    </source>
</evidence>
<dbReference type="CDD" id="cd06530">
    <property type="entry name" value="S26_SPase_I"/>
    <property type="match status" value="1"/>
</dbReference>
<feature type="transmembrane region" description="Helical" evidence="7">
    <location>
        <begin position="12"/>
        <end position="36"/>
    </location>
</feature>
<evidence type="ECO:0000256" key="1">
    <source>
        <dbReference type="ARBA" id="ARBA00004370"/>
    </source>
</evidence>
<dbReference type="NCBIfam" id="TIGR02228">
    <property type="entry name" value="sigpep_I_arch"/>
    <property type="match status" value="1"/>
</dbReference>
<dbReference type="InterPro" id="IPR036286">
    <property type="entry name" value="LexA/Signal_pep-like_sf"/>
</dbReference>
<name>A0A542Z8I1_RARFA</name>
<dbReference type="SUPFAM" id="SSF51306">
    <property type="entry name" value="LexA/Signal peptidase"/>
    <property type="match status" value="1"/>
</dbReference>
<comment type="subcellular location">
    <subcellularLocation>
        <location evidence="1">Membrane</location>
    </subcellularLocation>
</comment>
<evidence type="ECO:0000256" key="4">
    <source>
        <dbReference type="ARBA" id="ARBA00023136"/>
    </source>
</evidence>
<feature type="compositionally biased region" description="Low complexity" evidence="6">
    <location>
        <begin position="193"/>
        <end position="206"/>
    </location>
</feature>
<feature type="transmembrane region" description="Helical" evidence="7">
    <location>
        <begin position="152"/>
        <end position="173"/>
    </location>
</feature>
<accession>A0A542Z8I1</accession>
<dbReference type="GO" id="GO:0016020">
    <property type="term" value="C:membrane"/>
    <property type="evidence" value="ECO:0007669"/>
    <property type="project" value="UniProtKB-SubCell"/>
</dbReference>
<dbReference type="AlphaFoldDB" id="A0A542Z8I1"/>
<comment type="caution">
    <text evidence="9">The sequence shown here is derived from an EMBL/GenBank/DDBJ whole genome shotgun (WGS) entry which is preliminary data.</text>
</comment>
<dbReference type="InterPro" id="IPR019533">
    <property type="entry name" value="Peptidase_S26"/>
</dbReference>
<dbReference type="GO" id="GO:0006465">
    <property type="term" value="P:signal peptide processing"/>
    <property type="evidence" value="ECO:0007669"/>
    <property type="project" value="UniProtKB-UniRule"/>
</dbReference>
<gene>
    <name evidence="9" type="ORF">FB461_2376</name>
</gene>
<keyword evidence="4 7" id="KW-0472">Membrane</keyword>
<evidence type="ECO:0000256" key="7">
    <source>
        <dbReference type="SAM" id="Phobius"/>
    </source>
</evidence>
<evidence type="ECO:0000259" key="8">
    <source>
        <dbReference type="Pfam" id="PF10502"/>
    </source>
</evidence>
<organism evidence="9 10">
    <name type="scientific">Rarobacter faecitabidus</name>
    <dbReference type="NCBI Taxonomy" id="13243"/>
    <lineage>
        <taxon>Bacteria</taxon>
        <taxon>Bacillati</taxon>
        <taxon>Actinomycetota</taxon>
        <taxon>Actinomycetes</taxon>
        <taxon>Micrococcales</taxon>
        <taxon>Rarobacteraceae</taxon>
        <taxon>Rarobacter</taxon>
    </lineage>
</organism>
<dbReference type="PRINTS" id="PR00728">
    <property type="entry name" value="SIGNALPTASE"/>
</dbReference>
<feature type="region of interest" description="Disordered" evidence="6">
    <location>
        <begin position="178"/>
        <end position="259"/>
    </location>
</feature>
<evidence type="ECO:0000313" key="10">
    <source>
        <dbReference type="Proteomes" id="UP000315389"/>
    </source>
</evidence>
<protein>
    <recommendedName>
        <fullName evidence="5">Signal peptidase I</fullName>
        <ecNumber evidence="5">3.4.21.89</ecNumber>
    </recommendedName>
</protein>
<keyword evidence="10" id="KW-1185">Reference proteome</keyword>
<keyword evidence="3 7" id="KW-1133">Transmembrane helix</keyword>
<evidence type="ECO:0000256" key="5">
    <source>
        <dbReference type="NCBIfam" id="TIGR02228"/>
    </source>
</evidence>
<dbReference type="PANTHER" id="PTHR10806:SF6">
    <property type="entry name" value="SIGNAL PEPTIDASE COMPLEX CATALYTIC SUBUNIT SEC11"/>
    <property type="match status" value="1"/>
</dbReference>
<feature type="compositionally biased region" description="Low complexity" evidence="6">
    <location>
        <begin position="220"/>
        <end position="238"/>
    </location>
</feature>
<dbReference type="Pfam" id="PF10502">
    <property type="entry name" value="Peptidase_S26"/>
    <property type="match status" value="1"/>
</dbReference>
<feature type="compositionally biased region" description="Polar residues" evidence="6">
    <location>
        <begin position="247"/>
        <end position="259"/>
    </location>
</feature>
<evidence type="ECO:0000256" key="2">
    <source>
        <dbReference type="ARBA" id="ARBA00022692"/>
    </source>
</evidence>
<dbReference type="EMBL" id="VFOS01000006">
    <property type="protein sequence ID" value="TQL56653.1"/>
    <property type="molecule type" value="Genomic_DNA"/>
</dbReference>
<dbReference type="PANTHER" id="PTHR10806">
    <property type="entry name" value="SIGNAL PEPTIDASE COMPLEX CATALYTIC SUBUNIT SEC11"/>
    <property type="match status" value="1"/>
</dbReference>
<sequence length="259" mass="26880">MSTLSPARRTVRYIGLAVSSIVLAMVIVIAFAAIIVPRAFGATPLTVLSSSMEPHYPVGTLVIIRPVAPDDLQVGDVITYQLESGKPAVATHRVVEKGLRADGELQFVTKGDNNNVADAEPVREVQIRGKLWYAVPYVGYVSTWLDPSSRGALVTIAAVALLAYGAWLVISGLRDRARRQSGRGRDREGAVGDPASPSVASTAATDPPDRAEPEPYPVRGAPGPTGAAQPGDAEAGAAHSGNADSAAPTSGTAPANARQ</sequence>
<feature type="domain" description="Peptidase S26" evidence="8">
    <location>
        <begin position="24"/>
        <end position="86"/>
    </location>
</feature>
<dbReference type="GO" id="GO:0009003">
    <property type="term" value="F:signal peptidase activity"/>
    <property type="evidence" value="ECO:0007669"/>
    <property type="project" value="UniProtKB-EC"/>
</dbReference>
<keyword evidence="2 7" id="KW-0812">Transmembrane</keyword>
<proteinExistence type="predicted"/>
<dbReference type="GO" id="GO:0004252">
    <property type="term" value="F:serine-type endopeptidase activity"/>
    <property type="evidence" value="ECO:0007669"/>
    <property type="project" value="UniProtKB-UniRule"/>
</dbReference>